<organism evidence="1 2">
    <name type="scientific">Dickeya phage vB_DsoM_JA29</name>
    <dbReference type="NCBI Taxonomy" id="2283031"/>
    <lineage>
        <taxon>Viruses</taxon>
        <taxon>Duplodnaviria</taxon>
        <taxon>Heunggongvirae</taxon>
        <taxon>Uroviricota</taxon>
        <taxon>Caudoviricetes</taxon>
        <taxon>Salmondvirus</taxon>
        <taxon>Salmondvirus JA29</taxon>
    </lineage>
</organism>
<dbReference type="EMBL" id="MH460461">
    <property type="protein sequence ID" value="AXG66730.1"/>
    <property type="molecule type" value="Genomic_DNA"/>
</dbReference>
<evidence type="ECO:0000313" key="2">
    <source>
        <dbReference type="Proteomes" id="UP000263326"/>
    </source>
</evidence>
<proteinExistence type="predicted"/>
<name>A0A384ZWU3_9CAUD</name>
<keyword evidence="2" id="KW-1185">Reference proteome</keyword>
<dbReference type="Proteomes" id="UP000263326">
    <property type="component" value="Segment"/>
</dbReference>
<protein>
    <submittedName>
        <fullName evidence="1">Uncharacterized protein</fullName>
    </submittedName>
</protein>
<gene>
    <name evidence="1" type="ORF">JA29_004</name>
</gene>
<reference evidence="1 2" key="1">
    <citation type="journal article" date="2018" name="Front. Microbiol.">
        <title>Jumbo Bacteriophages Are Represented Within an Increasing Diversity of Environmental Viruses Infecting the Emerging Phytopathogen, Dickeya solani.</title>
        <authorList>
            <person name="Day A.W."/>
            <person name="Ahn J."/>
            <person name="Salmond G.P.C."/>
        </authorList>
    </citation>
    <scope>NUCLEOTIDE SEQUENCE [LARGE SCALE GENOMIC DNA]</scope>
</reference>
<evidence type="ECO:0000313" key="1">
    <source>
        <dbReference type="EMBL" id="AXG66730.1"/>
    </source>
</evidence>
<sequence>MSKRYFNPLTANVASSTSSVKKDEVASTSAFNITDPSVCPKCDSSTVETKLLSSEPVRFCTNCRVVMALPE</sequence>
<accession>A0A384ZWU3</accession>